<organism evidence="1 2">
    <name type="scientific">Violaceomyces palustris</name>
    <dbReference type="NCBI Taxonomy" id="1673888"/>
    <lineage>
        <taxon>Eukaryota</taxon>
        <taxon>Fungi</taxon>
        <taxon>Dikarya</taxon>
        <taxon>Basidiomycota</taxon>
        <taxon>Ustilaginomycotina</taxon>
        <taxon>Ustilaginomycetes</taxon>
        <taxon>Violaceomycetales</taxon>
        <taxon>Violaceomycetaceae</taxon>
        <taxon>Violaceomyces</taxon>
    </lineage>
</organism>
<keyword evidence="2" id="KW-1185">Reference proteome</keyword>
<gene>
    <name evidence="1" type="ORF">IE53DRAFT_165426</name>
</gene>
<proteinExistence type="predicted"/>
<protein>
    <submittedName>
        <fullName evidence="1">Uncharacterized protein</fullName>
    </submittedName>
</protein>
<dbReference type="Proteomes" id="UP000245626">
    <property type="component" value="Unassembled WGS sequence"/>
</dbReference>
<dbReference type="EMBL" id="KZ819724">
    <property type="protein sequence ID" value="PWN53474.1"/>
    <property type="molecule type" value="Genomic_DNA"/>
</dbReference>
<sequence length="1964" mass="214414">MPKGARGKSSASSATRKKQAAKAAKKNSQEDDPSQSPSAPAPAKPQRGQKKDKSKDARGKAKWKQPKKKQFIPPPKPPQPLPDPLDSLGLASLLPADLVLLLRKASKKDVITRCRALEGLLTWVQVALSPKTDFADRERDAEALVMMLPCWAHLFPRLALSPTRRLRLLTSQIQELLLEKPIENDGASSEGSTGSSTRSELLLSPSYIEAILGPWAILSHDTEKTIERKGKQTWQRSVAWRAIGEDDQPLAGETTEADSQFVDGRIKLPMADYSSVLLDHLKVLLHSESPSAALAMTSAHVASTAAAGPNGTGSGAVTPLGSADAKNRDDNNVEEDSAALDKRLVAGAISALTWVISSHPDPASLEGLESLLLSERLWSSLSPFPRLNDPDRKPRQTAAAPFGHDSPGVRARAWSLLRAMHLFYPDMVGKSLPYWAPITLSAAWAERDVGVQRNMLDALLPVLKSHPQVWEIQQGNPQKGQAEDSDGDSSDEDEDEDAEDEEAEDDDEEDDDAEDGDGRTDTEVTSKLKRLQADKPEPASYMGFKSWLQSCCAGSPTLGFPAVLVFISTIPTGVLPTSSYEACSTLLSTMFSALDSRVLDSDPSGSRSFLESFIECAVYLCAKISRSGETESQAADYRLKASKLAEEQLGRVWRELVLGLPPVEVGEVDEGKTQAEDKARRVRMRTMGDLRIADSFGGSLRKLSLTGSDGAVAQRLLELIECDLTRISEDASAPSLSQRTLAETDFTAGLDRAIVSLSIAAAETSKPQPTEELRQRLSDIVVKVTRTAAKTLTEIARVSSDPREVVKAKADVLVGLMTALVRSVAKRADIPSQETEVLSDLVDVASRSIPTLMTSNLMSASLGSVFLAAYLPICPLQQSRNEIWHEVLESVARMDSIEAQAGALNELMVAADALRRNSNDLDASLSQQGSSLDDVCLSLAASLCDPSAAAAKSRTKIHSVVAKLLDRPSPFIEQSVADQMLSLLTSTIEQLTDIIFKRTQAESSDEVRAASQALFDLLGSVTFWLESVSKSERIERLVSNPSLYGVVPSIFSLAFLQQQGSLGVATHPAASRLWSILSRSGDKLVDARIQESARNSLKTHLAGLIVPVRLVVDATEMLSSNSVGIDMMSILPDDDRFDDMMVEAATDSNPKAELSIIDHLVPQVFEGEGSEHGDFVATSGSYDQDGLSPYARCAYAAGLLLQSDSSLARSSASILPHLTLLSLLAEDELLLRSTSSSMFSRDCPTSKTHETMVLGVNVATVMLSGLTDELARGWHSELVSTLQRKQISDPAGDRLGHILSKLWKLVCDHAQSPNLARLFGRLLSGCLSFGSIETTEAERWLKLGQSAQETSPALSRAVVLVIKPMVQSATSYDRLRNEVAARLSGVPPSKANTEGLNLLRMAIAAAPSADSDLAMIPQQRAIFLLQGLQRWLASDEDLDEEINNRMAELFVHLVPIVQDMPGSHIELFFDLAEANLEIGSLSDESTLPGLYHALRLVETLRDYSLRSATLREVWKERNGVALGLIRDLYISMAEEEQPLSAVERQRSASVSVPKELCSELVVDLVKEVPSSSFSSPESMSALCKLIRSSPIQEVQVVSYRILSAAVKEQVKELVVETAIGIEESRSSEKEDLIGNLISEALLSNVRESMDAKIPSLIEEAETTNHRSEVFGYLLSWIALFDHFEEASLQLKTRFVSELQREDLVELSLLPCIFSLVGLGAEDGRKQKQFDPSKWVIDEVFLDELDNQSLQVIQVLACHVYFRALIHVPTIVRNWWMDIKDRQLTLLVSSFTTKFCTPLIAERELSHLREPEALSKLQDEAMNVKISNTTNEVIATYTVDEHPMEIGVRIPADFPLHGVEIMDLKRVGVSEAQWRAWLLAVQQLITGQNGLIFDAISLFKSNAEAKFAGFEGAECAICYSIISPMDRSLPTKPCKTCKNKFHAGCLFKWISTSGASTCPLCRSIL</sequence>
<name>A0ACD0P5Z9_9BASI</name>
<reference evidence="1 2" key="1">
    <citation type="journal article" date="2018" name="Mol. Biol. Evol.">
        <title>Broad Genomic Sampling Reveals a Smut Pathogenic Ancestry of the Fungal Clade Ustilaginomycotina.</title>
        <authorList>
            <person name="Kijpornyongpan T."/>
            <person name="Mondo S.J."/>
            <person name="Barry K."/>
            <person name="Sandor L."/>
            <person name="Lee J."/>
            <person name="Lipzen A."/>
            <person name="Pangilinan J."/>
            <person name="LaButti K."/>
            <person name="Hainaut M."/>
            <person name="Henrissat B."/>
            <person name="Grigoriev I.V."/>
            <person name="Spatafora J.W."/>
            <person name="Aime M.C."/>
        </authorList>
    </citation>
    <scope>NUCLEOTIDE SEQUENCE [LARGE SCALE GENOMIC DNA]</scope>
    <source>
        <strain evidence="1 2">SA 807</strain>
    </source>
</reference>
<accession>A0ACD0P5Z9</accession>
<evidence type="ECO:0000313" key="2">
    <source>
        <dbReference type="Proteomes" id="UP000245626"/>
    </source>
</evidence>
<evidence type="ECO:0000313" key="1">
    <source>
        <dbReference type="EMBL" id="PWN53474.1"/>
    </source>
</evidence>